<dbReference type="InterPro" id="IPR034660">
    <property type="entry name" value="DinB/YfiT-like"/>
</dbReference>
<keyword evidence="2" id="KW-0413">Isomerase</keyword>
<accession>A0ABX8U6J2</accession>
<evidence type="ECO:0000313" key="3">
    <source>
        <dbReference type="Proteomes" id="UP000824681"/>
    </source>
</evidence>
<organism evidence="2 3">
    <name type="scientific">Nonomuraea coxensis DSM 45129</name>
    <dbReference type="NCBI Taxonomy" id="1122611"/>
    <lineage>
        <taxon>Bacteria</taxon>
        <taxon>Bacillati</taxon>
        <taxon>Actinomycetota</taxon>
        <taxon>Actinomycetes</taxon>
        <taxon>Streptosporangiales</taxon>
        <taxon>Streptosporangiaceae</taxon>
        <taxon>Nonomuraea</taxon>
    </lineage>
</organism>
<dbReference type="InterPro" id="IPR017517">
    <property type="entry name" value="Maleyloyr_isom"/>
</dbReference>
<dbReference type="GO" id="GO:0016853">
    <property type="term" value="F:isomerase activity"/>
    <property type="evidence" value="ECO:0007669"/>
    <property type="project" value="UniProtKB-KW"/>
</dbReference>
<dbReference type="InterPro" id="IPR036527">
    <property type="entry name" value="SCP2_sterol-bd_dom_sf"/>
</dbReference>
<feature type="domain" description="Mycothiol-dependent maleylpyruvate isomerase metal-binding" evidence="1">
    <location>
        <begin position="28"/>
        <end position="160"/>
    </location>
</feature>
<evidence type="ECO:0000259" key="1">
    <source>
        <dbReference type="Pfam" id="PF11716"/>
    </source>
</evidence>
<name>A0ABX8U6J2_9ACTN</name>
<dbReference type="Gene3D" id="3.30.1050.20">
    <property type="match status" value="1"/>
</dbReference>
<dbReference type="InterPro" id="IPR024344">
    <property type="entry name" value="MDMPI_metal-binding"/>
</dbReference>
<dbReference type="NCBIfam" id="TIGR03083">
    <property type="entry name" value="maleylpyruvate isomerase family mycothiol-dependent enzyme"/>
    <property type="match status" value="1"/>
</dbReference>
<proteinExistence type="predicted"/>
<protein>
    <submittedName>
        <fullName evidence="2">Mycothiol-dependent maleylpyruvate isomerase</fullName>
    </submittedName>
</protein>
<sequence length="249" mass="25782">MSGDPMSGGPMAGDRSRADSLRWAAEGTTIFFDALAGLPDERLDEPTALPGWSGRHLLAHVAANADALANLVHWARTGEERPMYSSPEQRDADIAAGAARPAAELRAWAARTAGDLGARLAELDERQWKEHVRTAQGRTVTAEEIPWMRAREVMVHAVDLGAGVTFGGLPADFLAALAGDIAAKRAAGPGPALTLTATGGGGTWRIPGAGPAVAVTGTLAGLAAYLSGRPFDGVTGETGGPPPELPRWL</sequence>
<dbReference type="Gene3D" id="1.20.120.450">
    <property type="entry name" value="dinb family like domain"/>
    <property type="match status" value="1"/>
</dbReference>
<evidence type="ECO:0000313" key="2">
    <source>
        <dbReference type="EMBL" id="QYC43268.1"/>
    </source>
</evidence>
<reference evidence="2 3" key="1">
    <citation type="journal article" date="2021" name="ACS Chem. Biol.">
        <title>Genomic-Led Discovery of a Novel Glycopeptide Antibiotic by Nonomuraea coxensis DSM 45129.</title>
        <authorList>
            <person name="Yushchuk O."/>
            <person name="Vior N.M."/>
            <person name="Andreo-Vidal A."/>
            <person name="Berini F."/>
            <person name="Ruckert C."/>
            <person name="Busche T."/>
            <person name="Binda E."/>
            <person name="Kalinowski J."/>
            <person name="Truman A.W."/>
            <person name="Marinelli F."/>
        </authorList>
    </citation>
    <scope>NUCLEOTIDE SEQUENCE [LARGE SCALE GENOMIC DNA]</scope>
    <source>
        <strain evidence="2 3">DSM 45129</strain>
    </source>
</reference>
<dbReference type="EMBL" id="CP068985">
    <property type="protein sequence ID" value="QYC43268.1"/>
    <property type="molecule type" value="Genomic_DNA"/>
</dbReference>
<dbReference type="RefSeq" id="WP_020547312.1">
    <property type="nucleotide sequence ID" value="NZ_CP068985.1"/>
</dbReference>
<gene>
    <name evidence="2" type="ORF">Nocox_28395</name>
</gene>
<dbReference type="SUPFAM" id="SSF55718">
    <property type="entry name" value="SCP-like"/>
    <property type="match status" value="1"/>
</dbReference>
<dbReference type="Pfam" id="PF11716">
    <property type="entry name" value="MDMPI_N"/>
    <property type="match status" value="1"/>
</dbReference>
<dbReference type="Proteomes" id="UP000824681">
    <property type="component" value="Chromosome"/>
</dbReference>
<keyword evidence="3" id="KW-1185">Reference proteome</keyword>
<dbReference type="SUPFAM" id="SSF109854">
    <property type="entry name" value="DinB/YfiT-like putative metalloenzymes"/>
    <property type="match status" value="1"/>
</dbReference>